<comment type="caution">
    <text evidence="1">The sequence shown here is derived from an EMBL/GenBank/DDBJ whole genome shotgun (WGS) entry which is preliminary data.</text>
</comment>
<accession>A0A1V1PFJ0</accession>
<reference evidence="2" key="1">
    <citation type="submission" date="2012-11" db="EMBL/GenBank/DDBJ databases">
        <authorList>
            <person name="Lucero-Rivera Y.E."/>
            <person name="Tovar-Ramirez D."/>
        </authorList>
    </citation>
    <scope>NUCLEOTIDE SEQUENCE [LARGE SCALE GENOMIC DNA]</scope>
    <source>
        <strain evidence="2">Araruama</strain>
    </source>
</reference>
<name>A0A1V1PFJ0_9BACT</name>
<organism evidence="1 2">
    <name type="scientific">Candidatus Magnetoglobus multicellularis str. Araruama</name>
    <dbReference type="NCBI Taxonomy" id="890399"/>
    <lineage>
        <taxon>Bacteria</taxon>
        <taxon>Pseudomonadati</taxon>
        <taxon>Thermodesulfobacteriota</taxon>
        <taxon>Desulfobacteria</taxon>
        <taxon>Desulfobacterales</taxon>
        <taxon>Desulfobacteraceae</taxon>
        <taxon>Candidatus Magnetoglobus</taxon>
    </lineage>
</organism>
<dbReference type="Proteomes" id="UP000189670">
    <property type="component" value="Unassembled WGS sequence"/>
</dbReference>
<evidence type="ECO:0000313" key="1">
    <source>
        <dbReference type="EMBL" id="ETR73435.1"/>
    </source>
</evidence>
<dbReference type="EMBL" id="ATBP01000060">
    <property type="protein sequence ID" value="ETR73435.1"/>
    <property type="molecule type" value="Genomic_DNA"/>
</dbReference>
<gene>
    <name evidence="1" type="ORF">OMM_00964</name>
</gene>
<evidence type="ECO:0000313" key="2">
    <source>
        <dbReference type="Proteomes" id="UP000189670"/>
    </source>
</evidence>
<protein>
    <submittedName>
        <fullName evidence="1">Uncharacterized protein</fullName>
    </submittedName>
</protein>
<dbReference type="AlphaFoldDB" id="A0A1V1PFJ0"/>
<proteinExistence type="predicted"/>
<sequence length="187" mass="21966">MMKIKKINVIGGRNALLRAMRTCMGKETPDNMKMSDKLFRKAIHQMHGTLDRYIFEVTAEVPDRVHTHLRTHNLINRFYACSTSRPDLTKDDGKIRLISFYLPLKRFIEMFQLRSCSRTWTETKFFFFALRDEIIKIEPLLDEVLLRKCFILGACNEGENCISNNYIKLEHDLYLNNLTDAVNKNKA</sequence>